<dbReference type="EMBL" id="BARV01043353">
    <property type="protein sequence ID" value="GAI62390.1"/>
    <property type="molecule type" value="Genomic_DNA"/>
</dbReference>
<name>X1RGW3_9ZZZZ</name>
<feature type="non-terminal residue" evidence="1">
    <location>
        <position position="112"/>
    </location>
</feature>
<comment type="caution">
    <text evidence="1">The sequence shown here is derived from an EMBL/GenBank/DDBJ whole genome shotgun (WGS) entry which is preliminary data.</text>
</comment>
<protein>
    <submittedName>
        <fullName evidence="1">Uncharacterized protein</fullName>
    </submittedName>
</protein>
<accession>X1RGW3</accession>
<feature type="non-terminal residue" evidence="1">
    <location>
        <position position="1"/>
    </location>
</feature>
<dbReference type="AlphaFoldDB" id="X1RGW3"/>
<sequence length="112" mass="11886">PTEITPSTPSSWEDVDVSSYVPSGATGVILHIVNNHLASGEHVGVRKNGSTDDRHSDFTPSAHFGAAIGVDTNRVFEAYVESTTNIDIYLIGYTVSGVTFKTNADDKSLGTT</sequence>
<evidence type="ECO:0000313" key="1">
    <source>
        <dbReference type="EMBL" id="GAI62390.1"/>
    </source>
</evidence>
<gene>
    <name evidence="1" type="ORF">S06H3_64757</name>
</gene>
<organism evidence="1">
    <name type="scientific">marine sediment metagenome</name>
    <dbReference type="NCBI Taxonomy" id="412755"/>
    <lineage>
        <taxon>unclassified sequences</taxon>
        <taxon>metagenomes</taxon>
        <taxon>ecological metagenomes</taxon>
    </lineage>
</organism>
<reference evidence="1" key="1">
    <citation type="journal article" date="2014" name="Front. Microbiol.">
        <title>High frequency of phylogenetically diverse reductive dehalogenase-homologous genes in deep subseafloor sedimentary metagenomes.</title>
        <authorList>
            <person name="Kawai M."/>
            <person name="Futagami T."/>
            <person name="Toyoda A."/>
            <person name="Takaki Y."/>
            <person name="Nishi S."/>
            <person name="Hori S."/>
            <person name="Arai W."/>
            <person name="Tsubouchi T."/>
            <person name="Morono Y."/>
            <person name="Uchiyama I."/>
            <person name="Ito T."/>
            <person name="Fujiyama A."/>
            <person name="Inagaki F."/>
            <person name="Takami H."/>
        </authorList>
    </citation>
    <scope>NUCLEOTIDE SEQUENCE</scope>
    <source>
        <strain evidence="1">Expedition CK06-06</strain>
    </source>
</reference>
<proteinExistence type="predicted"/>